<dbReference type="Proteomes" id="UP001152795">
    <property type="component" value="Unassembled WGS sequence"/>
</dbReference>
<feature type="non-terminal residue" evidence="1">
    <location>
        <position position="186"/>
    </location>
</feature>
<evidence type="ECO:0000313" key="1">
    <source>
        <dbReference type="EMBL" id="CAB4026717.1"/>
    </source>
</evidence>
<gene>
    <name evidence="1" type="ORF">PACLA_8A070994</name>
</gene>
<reference evidence="1" key="1">
    <citation type="submission" date="2020-04" db="EMBL/GenBank/DDBJ databases">
        <authorList>
            <person name="Alioto T."/>
            <person name="Alioto T."/>
            <person name="Gomez Garrido J."/>
        </authorList>
    </citation>
    <scope>NUCLEOTIDE SEQUENCE</scope>
    <source>
        <strain evidence="1">A484AB</strain>
    </source>
</reference>
<sequence length="186" mass="21234">MAQLLRSYMKQVESLLHLIRASRQEEWELHLGALEENIKFYFAHDLYKYARLVPVYLDQMQRLKDTDQETWKALECGDFMAAKWGISLTKLFVDQTLEQLIRELKVAGGITGITQNAGALDRFFLIAPELIKPIKDFHDSYCTDSDQPATKEQYQLSGSMAVGTEKSKVLLNLHAFIGADWGGKFA</sequence>
<comment type="caution">
    <text evidence="1">The sequence shown here is derived from an EMBL/GenBank/DDBJ whole genome shotgun (WGS) entry which is preliminary data.</text>
</comment>
<dbReference type="PANTHER" id="PTHR47018:SF3">
    <property type="entry name" value="MYCBP-ASSOCIATED PROTEIN"/>
    <property type="match status" value="1"/>
</dbReference>
<protein>
    <submittedName>
        <fullName evidence="1">Uncharacterized protein</fullName>
    </submittedName>
</protein>
<dbReference type="PANTHER" id="PTHR47018">
    <property type="entry name" value="CXC DOMAIN-CONTAINING PROTEIN-RELATED"/>
    <property type="match status" value="1"/>
</dbReference>
<accession>A0A6S7J850</accession>
<name>A0A6S7J850_PARCT</name>
<dbReference type="EMBL" id="CACRXK020014366">
    <property type="protein sequence ID" value="CAB4026717.1"/>
    <property type="molecule type" value="Genomic_DNA"/>
</dbReference>
<keyword evidence="2" id="KW-1185">Reference proteome</keyword>
<proteinExistence type="predicted"/>
<dbReference type="AlphaFoldDB" id="A0A6S7J850"/>
<dbReference type="OrthoDB" id="5989852at2759"/>
<evidence type="ECO:0000313" key="2">
    <source>
        <dbReference type="Proteomes" id="UP001152795"/>
    </source>
</evidence>
<organism evidence="1 2">
    <name type="scientific">Paramuricea clavata</name>
    <name type="common">Red gorgonian</name>
    <name type="synonym">Violescent sea-whip</name>
    <dbReference type="NCBI Taxonomy" id="317549"/>
    <lineage>
        <taxon>Eukaryota</taxon>
        <taxon>Metazoa</taxon>
        <taxon>Cnidaria</taxon>
        <taxon>Anthozoa</taxon>
        <taxon>Octocorallia</taxon>
        <taxon>Malacalcyonacea</taxon>
        <taxon>Plexauridae</taxon>
        <taxon>Paramuricea</taxon>
    </lineage>
</organism>